<dbReference type="STRING" id="1075417.SAMN05421823_10114"/>
<sequence length="260" mass="28844">MKFKYGIGLTLSVLLGLGACEKTPVEKAEEGTLLLTFEHTFGQDAFQLGEAFTTTSGDALRISDLRYFISNVKLRNRQTGEFYLEPDSYHLMELASGQSLDSIRLEHVVPGTYDELEFAIGVDNARNTSIDQIGDLDPASGMAWNWNTGYKFFLLEGTYFSDTAQADRALTYHIGGNANYRILKFALPLTADPPLTVRNQYTTEVKMQADLAEVFEEPHPIRLDELNFAMFEPVSSGKIADNYATGVFSVADVVLPSLPD</sequence>
<organism evidence="2 3">
    <name type="scientific">Catalinimonas alkaloidigena</name>
    <dbReference type="NCBI Taxonomy" id="1075417"/>
    <lineage>
        <taxon>Bacteria</taxon>
        <taxon>Pseudomonadati</taxon>
        <taxon>Bacteroidota</taxon>
        <taxon>Cytophagia</taxon>
        <taxon>Cytophagales</taxon>
        <taxon>Catalimonadaceae</taxon>
        <taxon>Catalinimonas</taxon>
    </lineage>
</organism>
<dbReference type="PROSITE" id="PS51257">
    <property type="entry name" value="PROKAR_LIPOPROTEIN"/>
    <property type="match status" value="1"/>
</dbReference>
<gene>
    <name evidence="2" type="ORF">SAMN05421823_10114</name>
</gene>
<dbReference type="Proteomes" id="UP000198510">
    <property type="component" value="Unassembled WGS sequence"/>
</dbReference>
<protein>
    <recommendedName>
        <fullName evidence="1">Copper-binding protein MbnP-like domain-containing protein</fullName>
    </recommendedName>
</protein>
<proteinExistence type="predicted"/>
<dbReference type="AlphaFoldDB" id="A0A1G8WC90"/>
<feature type="domain" description="Copper-binding protein MbnP-like" evidence="1">
    <location>
        <begin position="31"/>
        <end position="225"/>
    </location>
</feature>
<dbReference type="Pfam" id="PF20243">
    <property type="entry name" value="MbnP"/>
    <property type="match status" value="1"/>
</dbReference>
<accession>A0A1G8WC90</accession>
<evidence type="ECO:0000313" key="3">
    <source>
        <dbReference type="Proteomes" id="UP000198510"/>
    </source>
</evidence>
<keyword evidence="3" id="KW-1185">Reference proteome</keyword>
<evidence type="ECO:0000259" key="1">
    <source>
        <dbReference type="Pfam" id="PF20243"/>
    </source>
</evidence>
<dbReference type="OrthoDB" id="1422031at2"/>
<dbReference type="RefSeq" id="WP_089677697.1">
    <property type="nucleotide sequence ID" value="NZ_FNFO01000001.1"/>
</dbReference>
<name>A0A1G8WC90_9BACT</name>
<dbReference type="InterPro" id="IPR046863">
    <property type="entry name" value="MbnP-like_dom"/>
</dbReference>
<evidence type="ECO:0000313" key="2">
    <source>
        <dbReference type="EMBL" id="SDJ75190.1"/>
    </source>
</evidence>
<reference evidence="2 3" key="1">
    <citation type="submission" date="2016-10" db="EMBL/GenBank/DDBJ databases">
        <authorList>
            <person name="de Groot N.N."/>
        </authorList>
    </citation>
    <scope>NUCLEOTIDE SEQUENCE [LARGE SCALE GENOMIC DNA]</scope>
    <source>
        <strain evidence="2 3">DSM 25186</strain>
    </source>
</reference>
<dbReference type="EMBL" id="FNFO01000001">
    <property type="protein sequence ID" value="SDJ75190.1"/>
    <property type="molecule type" value="Genomic_DNA"/>
</dbReference>